<proteinExistence type="predicted"/>
<feature type="transmembrane region" description="Helical" evidence="5">
    <location>
        <begin position="614"/>
        <end position="636"/>
    </location>
</feature>
<dbReference type="InterPro" id="IPR023271">
    <property type="entry name" value="Aquaporin-like"/>
</dbReference>
<evidence type="ECO:0000256" key="5">
    <source>
        <dbReference type="SAM" id="Phobius"/>
    </source>
</evidence>
<dbReference type="RefSeq" id="WP_408085518.1">
    <property type="nucleotide sequence ID" value="NZ_JBELPZ010000013.1"/>
</dbReference>
<dbReference type="EMBL" id="JBELPZ010000013">
    <property type="protein sequence ID" value="MFL9845244.1"/>
    <property type="molecule type" value="Genomic_DNA"/>
</dbReference>
<keyword evidence="2 5" id="KW-0812">Transmembrane</keyword>
<feature type="transmembrane region" description="Helical" evidence="5">
    <location>
        <begin position="452"/>
        <end position="477"/>
    </location>
</feature>
<keyword evidence="7" id="KW-1185">Reference proteome</keyword>
<dbReference type="Gene3D" id="1.20.1080.10">
    <property type="entry name" value="Glycerol uptake facilitator protein"/>
    <property type="match status" value="1"/>
</dbReference>
<evidence type="ECO:0000256" key="1">
    <source>
        <dbReference type="ARBA" id="ARBA00004141"/>
    </source>
</evidence>
<dbReference type="Pfam" id="PF10136">
    <property type="entry name" value="SpecificRecomb"/>
    <property type="match status" value="1"/>
</dbReference>
<dbReference type="InterPro" id="IPR011385">
    <property type="entry name" value="Site-sp_rcmbase"/>
</dbReference>
<name>A0ABW8YY75_9FLAO</name>
<feature type="transmembrane region" description="Helical" evidence="5">
    <location>
        <begin position="386"/>
        <end position="407"/>
    </location>
</feature>
<dbReference type="Proteomes" id="UP001629156">
    <property type="component" value="Unassembled WGS sequence"/>
</dbReference>
<gene>
    <name evidence="6" type="ORF">ABS766_12515</name>
</gene>
<accession>A0ABW8YY75</accession>
<evidence type="ECO:0000313" key="6">
    <source>
        <dbReference type="EMBL" id="MFL9845244.1"/>
    </source>
</evidence>
<feature type="transmembrane region" description="Helical" evidence="5">
    <location>
        <begin position="497"/>
        <end position="522"/>
    </location>
</feature>
<sequence>MKFTKRKGKQTLENFFRLNFEENNLWEYKADEVDMLADLIDLIRPKYPVLPEMVDISDLLNLLKTNERYSMGFSLYLKNILKNKKFSKIITDADILTDTDFFFEVRKRLFAKLIPDQPKKDTLEYILNQVFFVKTDPIWVNKIPMEQLEELYSLLRFRSVYISSEPKSPLAELLFAMEVLIHRIAGRALETDVIEMVPEYENLESPFLAIQKEFGQITEKLLEEKRNYVLPDDIGYRQIMVLHKQCTEYVRVAFKNSEKFGISLRVNQNLLRIRQQLERLGTLLPLLVIEKPEEAKSDSITLAKNLIAYNCAKNNVRNLINESTQLLSYEITQHTANTGENYITRDRTGYFKMFWASAGGGIIVGLACIIKVFLSMMDTSAFGHAFFYSLNYSLSFIMIYVLGFTLATKQPAMTASALVRALESDRKNTAVNVDEKHHAFAEFFARVFRSQFIAFVGNVLVAFPVALLGIWAIDLIFDYNLALTKWYHLIEDLSPVHSLAIFHAAIAGVFLFLSGIIAGTVANRDKYRHVYYRIQEHPLIKKSFGRIRAQQLSKLYEKKWAGIISNFWFGVFMGSTASIGIFLGLDIDIRHITFASGNLALGLYGANFNVAPAMLAWGIVGIVIIGLVNFLVSFGLSMGLAFRSRNIPFYELGPITRAIWKYFKEKPSAFFFPNFRKTANNPPAAPAPETPDTDLKK</sequence>
<comment type="subcellular location">
    <subcellularLocation>
        <location evidence="1">Membrane</location>
        <topology evidence="1">Multi-pass membrane protein</topology>
    </subcellularLocation>
</comment>
<keyword evidence="3 5" id="KW-1133">Transmembrane helix</keyword>
<feature type="transmembrane region" description="Helical" evidence="5">
    <location>
        <begin position="560"/>
        <end position="585"/>
    </location>
</feature>
<organism evidence="6 7">
    <name type="scientific">Flavobacterium rhizosphaerae</name>
    <dbReference type="NCBI Taxonomy" id="3163298"/>
    <lineage>
        <taxon>Bacteria</taxon>
        <taxon>Pseudomonadati</taxon>
        <taxon>Bacteroidota</taxon>
        <taxon>Flavobacteriia</taxon>
        <taxon>Flavobacteriales</taxon>
        <taxon>Flavobacteriaceae</taxon>
        <taxon>Flavobacterium</taxon>
    </lineage>
</organism>
<evidence type="ECO:0000256" key="3">
    <source>
        <dbReference type="ARBA" id="ARBA00022989"/>
    </source>
</evidence>
<comment type="caution">
    <text evidence="6">The sequence shown here is derived from an EMBL/GenBank/DDBJ whole genome shotgun (WGS) entry which is preliminary data.</text>
</comment>
<feature type="transmembrane region" description="Helical" evidence="5">
    <location>
        <begin position="353"/>
        <end position="374"/>
    </location>
</feature>
<evidence type="ECO:0000256" key="4">
    <source>
        <dbReference type="ARBA" id="ARBA00023136"/>
    </source>
</evidence>
<evidence type="ECO:0000256" key="2">
    <source>
        <dbReference type="ARBA" id="ARBA00022692"/>
    </source>
</evidence>
<evidence type="ECO:0000313" key="7">
    <source>
        <dbReference type="Proteomes" id="UP001629156"/>
    </source>
</evidence>
<keyword evidence="4 5" id="KW-0472">Membrane</keyword>
<protein>
    <submittedName>
        <fullName evidence="6">Recombinase</fullName>
    </submittedName>
</protein>
<reference evidence="6 7" key="1">
    <citation type="submission" date="2024-06" db="EMBL/GenBank/DDBJ databases">
        <authorList>
            <person name="Kaempfer P."/>
            <person name="Viver T."/>
        </authorList>
    </citation>
    <scope>NUCLEOTIDE SEQUENCE [LARGE SCALE GENOMIC DNA]</scope>
    <source>
        <strain evidence="6 7">ST-119</strain>
    </source>
</reference>